<dbReference type="Gene3D" id="3.90.550.10">
    <property type="entry name" value="Spore Coat Polysaccharide Biosynthesis Protein SpsA, Chain A"/>
    <property type="match status" value="1"/>
</dbReference>
<reference evidence="3" key="1">
    <citation type="journal article" date="2019" name="Int. J. Syst. Evol. Microbiol.">
        <title>The Global Catalogue of Microorganisms (GCM) 10K type strain sequencing project: providing services to taxonomists for standard genome sequencing and annotation.</title>
        <authorList>
            <consortium name="The Broad Institute Genomics Platform"/>
            <consortium name="The Broad Institute Genome Sequencing Center for Infectious Disease"/>
            <person name="Wu L."/>
            <person name="Ma J."/>
        </authorList>
    </citation>
    <scope>NUCLEOTIDE SEQUENCE [LARGE SCALE GENOMIC DNA]</scope>
    <source>
        <strain evidence="3">JCM 17388</strain>
    </source>
</reference>
<sequence>MSRAGNGRYGAGPFPHTREELSRDEILHGDMSRNRRPWGEPSRHVPSQGGPPGGQVVVIAREPVPGEVKTRLIPPFTAHEAAALAAAALEDTLRAVARVPVARRVLALDGAPGPWLPHGFTVLPQRGDGPDERLAAAFDDAHRLLPVPVVLIGTDTPQVTPDMLAYALSMFSAYDAVFGPAADGGFWLLGLRAPDPALLLGVPMSEPTTGEVQLRRLGEAGLSVALMPRLTDVGTAADAFVVAAQAPRSFFAAALARMSALR</sequence>
<dbReference type="Proteomes" id="UP001501251">
    <property type="component" value="Unassembled WGS sequence"/>
</dbReference>
<feature type="region of interest" description="Disordered" evidence="1">
    <location>
        <begin position="1"/>
        <end position="53"/>
    </location>
</feature>
<feature type="compositionally biased region" description="Basic and acidic residues" evidence="1">
    <location>
        <begin position="16"/>
        <end position="43"/>
    </location>
</feature>
<protein>
    <submittedName>
        <fullName evidence="2">DUF2064 domain-containing protein</fullName>
    </submittedName>
</protein>
<accession>A0ABP8B2S3</accession>
<name>A0ABP8B2S3_9ACTN</name>
<proteinExistence type="predicted"/>
<keyword evidence="3" id="KW-1185">Reference proteome</keyword>
<dbReference type="InterPro" id="IPR018641">
    <property type="entry name" value="Trfase_1_rSAM/seldom-assoc"/>
</dbReference>
<dbReference type="PANTHER" id="PTHR36529">
    <property type="entry name" value="SLL1095 PROTEIN"/>
    <property type="match status" value="1"/>
</dbReference>
<gene>
    <name evidence="2" type="ORF">GCM10022252_44580</name>
</gene>
<evidence type="ECO:0000313" key="3">
    <source>
        <dbReference type="Proteomes" id="UP001501251"/>
    </source>
</evidence>
<evidence type="ECO:0000256" key="1">
    <source>
        <dbReference type="SAM" id="MobiDB-lite"/>
    </source>
</evidence>
<dbReference type="PANTHER" id="PTHR36529:SF1">
    <property type="entry name" value="GLYCOSYLTRANSFERASE"/>
    <property type="match status" value="1"/>
</dbReference>
<dbReference type="InterPro" id="IPR029044">
    <property type="entry name" value="Nucleotide-diphossugar_trans"/>
</dbReference>
<organism evidence="2 3">
    <name type="scientific">Streptosporangium oxazolinicum</name>
    <dbReference type="NCBI Taxonomy" id="909287"/>
    <lineage>
        <taxon>Bacteria</taxon>
        <taxon>Bacillati</taxon>
        <taxon>Actinomycetota</taxon>
        <taxon>Actinomycetes</taxon>
        <taxon>Streptosporangiales</taxon>
        <taxon>Streptosporangiaceae</taxon>
        <taxon>Streptosporangium</taxon>
    </lineage>
</organism>
<dbReference type="Pfam" id="PF09837">
    <property type="entry name" value="DUF2064"/>
    <property type="match status" value="1"/>
</dbReference>
<dbReference type="EMBL" id="BAABAQ010000008">
    <property type="protein sequence ID" value="GAA4196744.1"/>
    <property type="molecule type" value="Genomic_DNA"/>
</dbReference>
<evidence type="ECO:0000313" key="2">
    <source>
        <dbReference type="EMBL" id="GAA4196744.1"/>
    </source>
</evidence>
<dbReference type="SUPFAM" id="SSF53448">
    <property type="entry name" value="Nucleotide-diphospho-sugar transferases"/>
    <property type="match status" value="1"/>
</dbReference>
<comment type="caution">
    <text evidence="2">The sequence shown here is derived from an EMBL/GenBank/DDBJ whole genome shotgun (WGS) entry which is preliminary data.</text>
</comment>